<protein>
    <submittedName>
        <fullName evidence="1">6529_t:CDS:1</fullName>
    </submittedName>
</protein>
<accession>A0ACA9P5W9</accession>
<sequence>EDSLQFNKTSSETSISCLNDDIVTTYLIDNNQSKKRRGSRKRSWIWDHFKDLPTKHGSKGQCDVLKNDGTKYNHIIETDGSTGNFSYHFHITHGITKFGKLILDNSQVSIDDMFHQ</sequence>
<gene>
    <name evidence="1" type="ORF">SCALOS_LOCUS10014</name>
</gene>
<organism evidence="1 2">
    <name type="scientific">Scutellospora calospora</name>
    <dbReference type="NCBI Taxonomy" id="85575"/>
    <lineage>
        <taxon>Eukaryota</taxon>
        <taxon>Fungi</taxon>
        <taxon>Fungi incertae sedis</taxon>
        <taxon>Mucoromycota</taxon>
        <taxon>Glomeromycotina</taxon>
        <taxon>Glomeromycetes</taxon>
        <taxon>Diversisporales</taxon>
        <taxon>Gigasporaceae</taxon>
        <taxon>Scutellospora</taxon>
    </lineage>
</organism>
<reference evidence="1" key="1">
    <citation type="submission" date="2021-06" db="EMBL/GenBank/DDBJ databases">
        <authorList>
            <person name="Kallberg Y."/>
            <person name="Tangrot J."/>
            <person name="Rosling A."/>
        </authorList>
    </citation>
    <scope>NUCLEOTIDE SEQUENCE</scope>
    <source>
        <strain evidence="1">AU212A</strain>
    </source>
</reference>
<feature type="non-terminal residue" evidence="1">
    <location>
        <position position="1"/>
    </location>
</feature>
<comment type="caution">
    <text evidence="1">The sequence shown here is derived from an EMBL/GenBank/DDBJ whole genome shotgun (WGS) entry which is preliminary data.</text>
</comment>
<keyword evidence="2" id="KW-1185">Reference proteome</keyword>
<evidence type="ECO:0000313" key="2">
    <source>
        <dbReference type="Proteomes" id="UP000789860"/>
    </source>
</evidence>
<evidence type="ECO:0000313" key="1">
    <source>
        <dbReference type="EMBL" id="CAG8687984.1"/>
    </source>
</evidence>
<proteinExistence type="predicted"/>
<dbReference type="Proteomes" id="UP000789860">
    <property type="component" value="Unassembled WGS sequence"/>
</dbReference>
<dbReference type="EMBL" id="CAJVPM010034728">
    <property type="protein sequence ID" value="CAG8687984.1"/>
    <property type="molecule type" value="Genomic_DNA"/>
</dbReference>
<name>A0ACA9P5W9_9GLOM</name>